<dbReference type="KEGG" id="muh:HYN43_018120"/>
<dbReference type="OrthoDB" id="344900at2"/>
<gene>
    <name evidence="2" type="ORF">HYN43_018120</name>
</gene>
<organism evidence="2 3">
    <name type="scientific">Mucilaginibacter celer</name>
    <dbReference type="NCBI Taxonomy" id="2305508"/>
    <lineage>
        <taxon>Bacteria</taxon>
        <taxon>Pseudomonadati</taxon>
        <taxon>Bacteroidota</taxon>
        <taxon>Sphingobacteriia</taxon>
        <taxon>Sphingobacteriales</taxon>
        <taxon>Sphingobacteriaceae</taxon>
        <taxon>Mucilaginibacter</taxon>
    </lineage>
</organism>
<protein>
    <submittedName>
        <fullName evidence="2">DUF115 domain-containing protein</fullName>
    </submittedName>
</protein>
<evidence type="ECO:0000313" key="2">
    <source>
        <dbReference type="EMBL" id="AYL97106.1"/>
    </source>
</evidence>
<evidence type="ECO:0000259" key="1">
    <source>
        <dbReference type="Pfam" id="PF01973"/>
    </source>
</evidence>
<dbReference type="AlphaFoldDB" id="A0A494VNU7"/>
<dbReference type="Proteomes" id="UP000270046">
    <property type="component" value="Chromosome"/>
</dbReference>
<dbReference type="RefSeq" id="WP_119410690.1">
    <property type="nucleotide sequence ID" value="NZ_CP032869.1"/>
</dbReference>
<dbReference type="InterPro" id="IPR002826">
    <property type="entry name" value="MptE-like"/>
</dbReference>
<feature type="domain" description="6-hydroxymethylpterin diphosphokinase MptE-like" evidence="1">
    <location>
        <begin position="39"/>
        <end position="199"/>
    </location>
</feature>
<evidence type="ECO:0000313" key="3">
    <source>
        <dbReference type="Proteomes" id="UP000270046"/>
    </source>
</evidence>
<proteinExistence type="predicted"/>
<dbReference type="EMBL" id="CP032869">
    <property type="protein sequence ID" value="AYL97106.1"/>
    <property type="molecule type" value="Genomic_DNA"/>
</dbReference>
<accession>A0A494VNU7</accession>
<reference evidence="2 3" key="1">
    <citation type="submission" date="2018-10" db="EMBL/GenBank/DDBJ databases">
        <title>Genome sequencing of Mucilaginibacter sp. HYN0043.</title>
        <authorList>
            <person name="Kim M."/>
            <person name="Yi H."/>
        </authorList>
    </citation>
    <scope>NUCLEOTIDE SEQUENCE [LARGE SCALE GENOMIC DNA]</scope>
    <source>
        <strain evidence="2 3">HYN0043</strain>
    </source>
</reference>
<sequence length="355" mass="41458">MKSLISKGISTIQNDGLKVFAIRIWNYNLVKIKRTLRGKNVKNIEKWQTLKDKYKGKRVFIIGNGPSLNQMPLYLLEGEYTMAFNRFNLMFERLNWLPQFYMVTDDLVVKDMHEQINKDILPLVDYAFFPDIHPSNVEFDKYIDHKENVYWLNTDRPEFRADLPNCGINKTVVNGAIQVAAFLGFTDIYLIGVDMTFADQKVKKINSRNWEADEHDPNHFDPRYFGKGLKYHNPTVHEMLEKFDQGREFFESRNVHIYNAGHGGKLEAFPRKNFESLFDLTDEQKEALLNSSKVLKEHGLTFEQMLNAPLVAQVSDSYPAYFKTSQDLGVTLIPKIILEFLPVGPYKNQYFFVKR</sequence>
<dbReference type="Gene3D" id="3.90.1480.10">
    <property type="entry name" value="Alpha-2,3-sialyltransferase"/>
    <property type="match status" value="1"/>
</dbReference>
<name>A0A494VNU7_9SPHI</name>
<dbReference type="Pfam" id="PF01973">
    <property type="entry name" value="MptE-like"/>
    <property type="match status" value="1"/>
</dbReference>
<keyword evidence="3" id="KW-1185">Reference proteome</keyword>